<comment type="caution">
    <text evidence="2">The sequence shown here is derived from an EMBL/GenBank/DDBJ whole genome shotgun (WGS) entry which is preliminary data.</text>
</comment>
<organism evidence="2 3">
    <name type="scientific">Alicyclobacillus ferrooxydans</name>
    <dbReference type="NCBI Taxonomy" id="471514"/>
    <lineage>
        <taxon>Bacteria</taxon>
        <taxon>Bacillati</taxon>
        <taxon>Bacillota</taxon>
        <taxon>Bacilli</taxon>
        <taxon>Bacillales</taxon>
        <taxon>Alicyclobacillaceae</taxon>
        <taxon>Alicyclobacillus</taxon>
    </lineage>
</organism>
<name>A0A0P9CA68_9BACL</name>
<reference evidence="2 3" key="1">
    <citation type="submission" date="2015-09" db="EMBL/GenBank/DDBJ databases">
        <title>Draft genome sequence of Alicyclobacillus ferrooxydans DSM 22381.</title>
        <authorList>
            <person name="Hemp J."/>
        </authorList>
    </citation>
    <scope>NUCLEOTIDE SEQUENCE [LARGE SCALE GENOMIC DNA]</scope>
    <source>
        <strain evidence="2 3">TC-34</strain>
    </source>
</reference>
<gene>
    <name evidence="2" type="ORF">AN477_18490</name>
</gene>
<evidence type="ECO:0000256" key="1">
    <source>
        <dbReference type="SAM" id="MobiDB-lite"/>
    </source>
</evidence>
<evidence type="ECO:0000313" key="3">
    <source>
        <dbReference type="Proteomes" id="UP000050482"/>
    </source>
</evidence>
<dbReference type="RefSeq" id="WP_054970656.1">
    <property type="nucleotide sequence ID" value="NZ_LJCO01000079.1"/>
</dbReference>
<dbReference type="STRING" id="471514.AN477_18490"/>
<keyword evidence="3" id="KW-1185">Reference proteome</keyword>
<protein>
    <submittedName>
        <fullName evidence="2">Uncharacterized protein</fullName>
    </submittedName>
</protein>
<dbReference type="PATRIC" id="fig|471514.4.peg.4616"/>
<dbReference type="AlphaFoldDB" id="A0A0P9CA68"/>
<proteinExistence type="predicted"/>
<dbReference type="EMBL" id="LJCO01000079">
    <property type="protein sequence ID" value="KPV42292.1"/>
    <property type="molecule type" value="Genomic_DNA"/>
</dbReference>
<sequence length="82" mass="9553">MSNLPDDIEKLVNQPIVDMVQKHALSKGPAKDYTRLKEVLQFVQTEFDRLKSERLQKQQGTAQNPPQPATRRKRLVWPQKKS</sequence>
<feature type="region of interest" description="Disordered" evidence="1">
    <location>
        <begin position="53"/>
        <end position="82"/>
    </location>
</feature>
<accession>A0A0P9CA68</accession>
<dbReference type="Proteomes" id="UP000050482">
    <property type="component" value="Unassembled WGS sequence"/>
</dbReference>
<evidence type="ECO:0000313" key="2">
    <source>
        <dbReference type="EMBL" id="KPV42292.1"/>
    </source>
</evidence>
<feature type="compositionally biased region" description="Basic residues" evidence="1">
    <location>
        <begin position="70"/>
        <end position="82"/>
    </location>
</feature>